<name>A0ABS0NR31_9ACTN</name>
<dbReference type="InterPro" id="IPR011051">
    <property type="entry name" value="RmlC_Cupin_sf"/>
</dbReference>
<dbReference type="SUPFAM" id="SSF47413">
    <property type="entry name" value="lambda repressor-like DNA-binding domains"/>
    <property type="match status" value="1"/>
</dbReference>
<evidence type="ECO:0000256" key="1">
    <source>
        <dbReference type="ARBA" id="ARBA00023125"/>
    </source>
</evidence>
<dbReference type="Pfam" id="PF13560">
    <property type="entry name" value="HTH_31"/>
    <property type="match status" value="1"/>
</dbReference>
<dbReference type="InterPro" id="IPR001387">
    <property type="entry name" value="Cro/C1-type_HTH"/>
</dbReference>
<evidence type="ECO:0000259" key="3">
    <source>
        <dbReference type="PROSITE" id="PS50943"/>
    </source>
</evidence>
<dbReference type="Pfam" id="PF07883">
    <property type="entry name" value="Cupin_2"/>
    <property type="match status" value="1"/>
</dbReference>
<dbReference type="EMBL" id="JACYXC010000001">
    <property type="protein sequence ID" value="MBH5337657.1"/>
    <property type="molecule type" value="Genomic_DNA"/>
</dbReference>
<dbReference type="CDD" id="cd00093">
    <property type="entry name" value="HTH_XRE"/>
    <property type="match status" value="1"/>
</dbReference>
<dbReference type="Gene3D" id="1.10.260.40">
    <property type="entry name" value="lambda repressor-like DNA-binding domains"/>
    <property type="match status" value="1"/>
</dbReference>
<dbReference type="CDD" id="cd02209">
    <property type="entry name" value="cupin_XRE_C"/>
    <property type="match status" value="1"/>
</dbReference>
<protein>
    <submittedName>
        <fullName evidence="4">Helix-turn-helix domain-containing protein</fullName>
    </submittedName>
</protein>
<dbReference type="InterPro" id="IPR050807">
    <property type="entry name" value="TransReg_Diox_bact_type"/>
</dbReference>
<dbReference type="InterPro" id="IPR013096">
    <property type="entry name" value="Cupin_2"/>
</dbReference>
<evidence type="ECO:0000256" key="2">
    <source>
        <dbReference type="SAM" id="MobiDB-lite"/>
    </source>
</evidence>
<dbReference type="SMART" id="SM00530">
    <property type="entry name" value="HTH_XRE"/>
    <property type="match status" value="1"/>
</dbReference>
<dbReference type="PROSITE" id="PS50943">
    <property type="entry name" value="HTH_CROC1"/>
    <property type="match status" value="1"/>
</dbReference>
<reference evidence="4 5" key="1">
    <citation type="submission" date="2020-09" db="EMBL/GenBank/DDBJ databases">
        <title>Biosynthesis of the nuclear factor of activated T cells inhibitor NFAT-133 and its congeners in Streptomyces pactum.</title>
        <authorList>
            <person name="Zhou W."/>
            <person name="Posri P."/>
            <person name="Abugrain M.E."/>
            <person name="Weisberg A.J."/>
            <person name="Chang J.H."/>
            <person name="Mahmud T."/>
        </authorList>
    </citation>
    <scope>NUCLEOTIDE SEQUENCE [LARGE SCALE GENOMIC DNA]</scope>
    <source>
        <strain evidence="4 5">ATCC 27456</strain>
    </source>
</reference>
<dbReference type="PANTHER" id="PTHR46797">
    <property type="entry name" value="HTH-TYPE TRANSCRIPTIONAL REGULATOR"/>
    <property type="match status" value="1"/>
</dbReference>
<evidence type="ECO:0000313" key="5">
    <source>
        <dbReference type="Proteomes" id="UP000807371"/>
    </source>
</evidence>
<feature type="domain" description="HTH cro/C1-type" evidence="3">
    <location>
        <begin position="20"/>
        <end position="74"/>
    </location>
</feature>
<keyword evidence="1" id="KW-0238">DNA-binding</keyword>
<dbReference type="SUPFAM" id="SSF51182">
    <property type="entry name" value="RmlC-like cupins"/>
    <property type="match status" value="1"/>
</dbReference>
<accession>A0ABS0NR31</accession>
<proteinExistence type="predicted"/>
<sequence length="258" mass="26737">MTSSTEDAAGGALPAVAPRLRGLRQRSGLTLEAAARLAGLSPAHLSRLETGHRQPSLPMLLALARIYGTTVSDLLGEVPPERDPIVRGDRMEASASGGWTYWRAGGSGRAMQALRVHVPPRQSPEEDLVRVHPGEEWLYVLDGQLRLVLGEATHILAPGDAAHYDSLTPHRLAAASRGGVDLLFVHTLIQSGAAELCLGDPSPGRPPVRPRQPLRATPAGFPGDVPHGPPGAPPGGPPTAGPGTPPGHGIPPTPGGTP</sequence>
<dbReference type="InterPro" id="IPR010982">
    <property type="entry name" value="Lambda_DNA-bd_dom_sf"/>
</dbReference>
<feature type="region of interest" description="Disordered" evidence="2">
    <location>
        <begin position="198"/>
        <end position="258"/>
    </location>
</feature>
<gene>
    <name evidence="4" type="ORF">IHE55_23950</name>
</gene>
<comment type="caution">
    <text evidence="4">The sequence shown here is derived from an EMBL/GenBank/DDBJ whole genome shotgun (WGS) entry which is preliminary data.</text>
</comment>
<dbReference type="InterPro" id="IPR014710">
    <property type="entry name" value="RmlC-like_jellyroll"/>
</dbReference>
<evidence type="ECO:0000313" key="4">
    <source>
        <dbReference type="EMBL" id="MBH5337657.1"/>
    </source>
</evidence>
<dbReference type="Gene3D" id="2.60.120.10">
    <property type="entry name" value="Jelly Rolls"/>
    <property type="match status" value="1"/>
</dbReference>
<dbReference type="PANTHER" id="PTHR46797:SF1">
    <property type="entry name" value="METHYLPHOSPHONATE SYNTHASE"/>
    <property type="match status" value="1"/>
</dbReference>
<keyword evidence="5" id="KW-1185">Reference proteome</keyword>
<dbReference type="Proteomes" id="UP000807371">
    <property type="component" value="Unassembled WGS sequence"/>
</dbReference>
<organism evidence="4 5">
    <name type="scientific">Streptomyces pactum</name>
    <dbReference type="NCBI Taxonomy" id="68249"/>
    <lineage>
        <taxon>Bacteria</taxon>
        <taxon>Bacillati</taxon>
        <taxon>Actinomycetota</taxon>
        <taxon>Actinomycetes</taxon>
        <taxon>Kitasatosporales</taxon>
        <taxon>Streptomycetaceae</taxon>
        <taxon>Streptomyces</taxon>
    </lineage>
</organism>
<feature type="compositionally biased region" description="Pro residues" evidence="2">
    <location>
        <begin position="227"/>
        <end position="258"/>
    </location>
</feature>